<evidence type="ECO:0000313" key="3">
    <source>
        <dbReference type="Proteomes" id="UP001596282"/>
    </source>
</evidence>
<name>A0ABW1S4X0_9LACO</name>
<protein>
    <recommendedName>
        <fullName evidence="4">Lipoprotein</fullName>
    </recommendedName>
</protein>
<gene>
    <name evidence="2" type="ORF">ACFP5Y_15325</name>
</gene>
<evidence type="ECO:0000313" key="2">
    <source>
        <dbReference type="EMBL" id="MFC6182610.1"/>
    </source>
</evidence>
<feature type="region of interest" description="Disordered" evidence="1">
    <location>
        <begin position="192"/>
        <end position="261"/>
    </location>
</feature>
<sequence>MDHAHRPHFGLIVMLLMGLLTLSGCANVTSGSSSTASSVTTSGSAKILTKADQQISHLQIKAAIATLKTGDTSNSSVKNLLTGLKHYQKAATALNKNQLSTAKTYFNTLSNYQATTDATFMAAKTALIKQYQQVKLANSYYNSARDEMSVHELTAAKTNIDKLDKLSASHPVVKQLQQKTLAMKQAIMNYEASQSTSSGSDSSTVTATSSSSTSDNSTATTDASSTQDSSDSSSSTDSSTSSSTATSSADSETSSDSSSSTLTTKQILSKFKAASGVSFDQDDQFNVAKQTSKYYQIEVMHDSSDENVTNLTDIYRYYPASGRVTKQNTTTGEFG</sequence>
<reference evidence="3" key="1">
    <citation type="journal article" date="2019" name="Int. J. Syst. Evol. Microbiol.">
        <title>The Global Catalogue of Microorganisms (GCM) 10K type strain sequencing project: providing services to taxonomists for standard genome sequencing and annotation.</title>
        <authorList>
            <consortium name="The Broad Institute Genomics Platform"/>
            <consortium name="The Broad Institute Genome Sequencing Center for Infectious Disease"/>
            <person name="Wu L."/>
            <person name="Ma J."/>
        </authorList>
    </citation>
    <scope>NUCLEOTIDE SEQUENCE [LARGE SCALE GENOMIC DNA]</scope>
    <source>
        <strain evidence="3">CCM 8933</strain>
    </source>
</reference>
<evidence type="ECO:0000256" key="1">
    <source>
        <dbReference type="SAM" id="MobiDB-lite"/>
    </source>
</evidence>
<dbReference type="PROSITE" id="PS51257">
    <property type="entry name" value="PROKAR_LIPOPROTEIN"/>
    <property type="match status" value="1"/>
</dbReference>
<accession>A0ABW1S4X0</accession>
<dbReference type="RefSeq" id="WP_137627156.1">
    <property type="nucleotide sequence ID" value="NZ_BJDJ01000001.1"/>
</dbReference>
<organism evidence="2 3">
    <name type="scientific">Lactiplantibacillus daowaiensis</name>
    <dbReference type="NCBI Taxonomy" id="2559918"/>
    <lineage>
        <taxon>Bacteria</taxon>
        <taxon>Bacillati</taxon>
        <taxon>Bacillota</taxon>
        <taxon>Bacilli</taxon>
        <taxon>Lactobacillales</taxon>
        <taxon>Lactobacillaceae</taxon>
        <taxon>Lactiplantibacillus</taxon>
    </lineage>
</organism>
<proteinExistence type="predicted"/>
<dbReference type="EMBL" id="JBHSSC010000045">
    <property type="protein sequence ID" value="MFC6182610.1"/>
    <property type="molecule type" value="Genomic_DNA"/>
</dbReference>
<keyword evidence="3" id="KW-1185">Reference proteome</keyword>
<evidence type="ECO:0008006" key="4">
    <source>
        <dbReference type="Google" id="ProtNLM"/>
    </source>
</evidence>
<dbReference type="Proteomes" id="UP001596282">
    <property type="component" value="Unassembled WGS sequence"/>
</dbReference>
<comment type="caution">
    <text evidence="2">The sequence shown here is derived from an EMBL/GenBank/DDBJ whole genome shotgun (WGS) entry which is preliminary data.</text>
</comment>